<protein>
    <submittedName>
        <fullName evidence="1">(apollo) hypothetical protein</fullName>
    </submittedName>
</protein>
<sequence length="82" mass="9262">MMCISIGIKTKSIIYVDKSRLSDKTLLSFTLVDNHIFTYIRGALINCDLLNNTPIRHYEVTISDCLSIGGFGFAETQHSRSY</sequence>
<evidence type="ECO:0000313" key="2">
    <source>
        <dbReference type="Proteomes" id="UP000691718"/>
    </source>
</evidence>
<evidence type="ECO:0000313" key="1">
    <source>
        <dbReference type="EMBL" id="CAG5029551.1"/>
    </source>
</evidence>
<name>A0A8S3XL92_PARAO</name>
<dbReference type="AlphaFoldDB" id="A0A8S3XL92"/>
<organism evidence="1 2">
    <name type="scientific">Parnassius apollo</name>
    <name type="common">Apollo butterfly</name>
    <name type="synonym">Papilio apollo</name>
    <dbReference type="NCBI Taxonomy" id="110799"/>
    <lineage>
        <taxon>Eukaryota</taxon>
        <taxon>Metazoa</taxon>
        <taxon>Ecdysozoa</taxon>
        <taxon>Arthropoda</taxon>
        <taxon>Hexapoda</taxon>
        <taxon>Insecta</taxon>
        <taxon>Pterygota</taxon>
        <taxon>Neoptera</taxon>
        <taxon>Endopterygota</taxon>
        <taxon>Lepidoptera</taxon>
        <taxon>Glossata</taxon>
        <taxon>Ditrysia</taxon>
        <taxon>Papilionoidea</taxon>
        <taxon>Papilionidae</taxon>
        <taxon>Parnassiinae</taxon>
        <taxon>Parnassini</taxon>
        <taxon>Parnassius</taxon>
        <taxon>Parnassius</taxon>
    </lineage>
</organism>
<accession>A0A8S3XL92</accession>
<keyword evidence="2" id="KW-1185">Reference proteome</keyword>
<gene>
    <name evidence="1" type="ORF">PAPOLLO_LOCUS19262</name>
</gene>
<dbReference type="Proteomes" id="UP000691718">
    <property type="component" value="Unassembled WGS sequence"/>
</dbReference>
<dbReference type="EMBL" id="CAJQZP010001207">
    <property type="protein sequence ID" value="CAG5029551.1"/>
    <property type="molecule type" value="Genomic_DNA"/>
</dbReference>
<proteinExistence type="predicted"/>
<reference evidence="1" key="1">
    <citation type="submission" date="2021-04" db="EMBL/GenBank/DDBJ databases">
        <authorList>
            <person name="Tunstrom K."/>
        </authorList>
    </citation>
    <scope>NUCLEOTIDE SEQUENCE</scope>
</reference>
<comment type="caution">
    <text evidence="1">The sequence shown here is derived from an EMBL/GenBank/DDBJ whole genome shotgun (WGS) entry which is preliminary data.</text>
</comment>